<evidence type="ECO:0000256" key="8">
    <source>
        <dbReference type="SAM" id="MobiDB-lite"/>
    </source>
</evidence>
<feature type="compositionally biased region" description="Gly residues" evidence="8">
    <location>
        <begin position="115"/>
        <end position="135"/>
    </location>
</feature>
<keyword evidence="4" id="KW-0808">Transferase</keyword>
<dbReference type="Pfam" id="PF10034">
    <property type="entry name" value="Dpy19"/>
    <property type="match status" value="1"/>
</dbReference>
<evidence type="ECO:0000256" key="6">
    <source>
        <dbReference type="ARBA" id="ARBA00022989"/>
    </source>
</evidence>
<dbReference type="Ensembl" id="ENSCAFT00030041321.1">
    <property type="protein sequence ID" value="ENSCAFP00030036048.1"/>
    <property type="gene ID" value="ENSCAFG00030022419.1"/>
</dbReference>
<feature type="transmembrane region" description="Helical" evidence="9">
    <location>
        <begin position="717"/>
        <end position="736"/>
    </location>
</feature>
<name>A0A8C0PBY8_CANLF</name>
<evidence type="ECO:0000256" key="3">
    <source>
        <dbReference type="ARBA" id="ARBA00022676"/>
    </source>
</evidence>
<dbReference type="AlphaFoldDB" id="A0A8C0PBY8"/>
<keyword evidence="6 9" id="KW-1133">Transmembrane helix</keyword>
<protein>
    <submittedName>
        <fullName evidence="10">Dpy-19 like 4</fullName>
    </submittedName>
</protein>
<evidence type="ECO:0000313" key="10">
    <source>
        <dbReference type="Ensembl" id="ENSCAFP00030036048.1"/>
    </source>
</evidence>
<keyword evidence="7 9" id="KW-0472">Membrane</keyword>
<keyword evidence="3" id="KW-0328">Glycosyltransferase</keyword>
<feature type="transmembrane region" description="Helical" evidence="9">
    <location>
        <begin position="660"/>
        <end position="677"/>
    </location>
</feature>
<feature type="transmembrane region" description="Helical" evidence="9">
    <location>
        <begin position="616"/>
        <end position="635"/>
    </location>
</feature>
<dbReference type="Proteomes" id="UP000694429">
    <property type="component" value="Chromosome 29"/>
</dbReference>
<comment type="subcellular location">
    <subcellularLocation>
        <location evidence="1">Membrane</location>
        <topology evidence="1">Multi-pass membrane protein</topology>
    </subcellularLocation>
</comment>
<reference evidence="10" key="2">
    <citation type="submission" date="2025-08" db="UniProtKB">
        <authorList>
            <consortium name="Ensembl"/>
        </authorList>
    </citation>
    <scope>IDENTIFICATION</scope>
</reference>
<dbReference type="GO" id="GO:0016757">
    <property type="term" value="F:glycosyltransferase activity"/>
    <property type="evidence" value="ECO:0007669"/>
    <property type="project" value="UniProtKB-KW"/>
</dbReference>
<evidence type="ECO:0000256" key="4">
    <source>
        <dbReference type="ARBA" id="ARBA00022679"/>
    </source>
</evidence>
<dbReference type="InterPro" id="IPR047464">
    <property type="entry name" value="Dpy19L4"/>
</dbReference>
<dbReference type="InterPro" id="IPR018732">
    <property type="entry name" value="Dpy-19/Dpy-19-like"/>
</dbReference>
<feature type="transmembrane region" description="Helical" evidence="9">
    <location>
        <begin position="491"/>
        <end position="524"/>
    </location>
</feature>
<accession>A0A8C0PBY8</accession>
<dbReference type="PANTHER" id="PTHR31488:SF2">
    <property type="entry name" value="C-MANNOSYLTRANSFERASE DPY19L4-RELATED"/>
    <property type="match status" value="1"/>
</dbReference>
<feature type="compositionally biased region" description="Gly residues" evidence="8">
    <location>
        <begin position="1"/>
        <end position="26"/>
    </location>
</feature>
<evidence type="ECO:0000313" key="11">
    <source>
        <dbReference type="Proteomes" id="UP000694429"/>
    </source>
</evidence>
<dbReference type="PANTHER" id="PTHR31488">
    <property type="entry name" value="DPY-19-LIKE 1, LIKE (H. SAPIENS)"/>
    <property type="match status" value="1"/>
</dbReference>
<keyword evidence="5 9" id="KW-0812">Transmembrane</keyword>
<gene>
    <name evidence="10" type="primary">DPY19L4</name>
</gene>
<evidence type="ECO:0000256" key="2">
    <source>
        <dbReference type="ARBA" id="ARBA00008744"/>
    </source>
</evidence>
<evidence type="ECO:0000256" key="1">
    <source>
        <dbReference type="ARBA" id="ARBA00004141"/>
    </source>
</evidence>
<feature type="region of interest" description="Disordered" evidence="8">
    <location>
        <begin position="87"/>
        <end position="227"/>
    </location>
</feature>
<dbReference type="GO" id="GO:0016020">
    <property type="term" value="C:membrane"/>
    <property type="evidence" value="ECO:0007669"/>
    <property type="project" value="UniProtKB-SubCell"/>
</dbReference>
<feature type="transmembrane region" description="Helical" evidence="9">
    <location>
        <begin position="544"/>
        <end position="564"/>
    </location>
</feature>
<evidence type="ECO:0000256" key="9">
    <source>
        <dbReference type="SAM" id="Phobius"/>
    </source>
</evidence>
<feature type="transmembrane region" description="Helical" evidence="9">
    <location>
        <begin position="355"/>
        <end position="372"/>
    </location>
</feature>
<evidence type="ECO:0000256" key="7">
    <source>
        <dbReference type="ARBA" id="ARBA00023136"/>
    </source>
</evidence>
<organism evidence="10 11">
    <name type="scientific">Canis lupus familiaris</name>
    <name type="common">Dog</name>
    <name type="synonym">Canis familiaris</name>
    <dbReference type="NCBI Taxonomy" id="9615"/>
    <lineage>
        <taxon>Eukaryota</taxon>
        <taxon>Metazoa</taxon>
        <taxon>Chordata</taxon>
        <taxon>Craniata</taxon>
        <taxon>Vertebrata</taxon>
        <taxon>Euteleostomi</taxon>
        <taxon>Mammalia</taxon>
        <taxon>Eutheria</taxon>
        <taxon>Laurasiatheria</taxon>
        <taxon>Carnivora</taxon>
        <taxon>Caniformia</taxon>
        <taxon>Canidae</taxon>
        <taxon>Canis</taxon>
    </lineage>
</organism>
<comment type="similarity">
    <text evidence="2">Belongs to the dpy-19 family.</text>
</comment>
<sequence length="917" mass="102026">MGGGGASGGQGQGPGRGAEGRGGGAGVRRPEGRGSRREAERAGRKAGGQEGGAGRGASAVGGASARRAVFLRAQAWVRPQYAPGVLRSRLPGSRARGGTRLAATPGGRVRKWGRGGRSGPGAAEGVGGAGPGGAAGASAETMAEEEGDGPGVPAPTAARSLGEEGRGAGARAAGGRGAGRRRAGARPVPQVLSAGAGSRGPTVELRQRKKLKSSENKESAKEEKISDTPIPEKAPKHVLFQRFAKIFIGCLAAVTSGMMYALYLSAYHERKFWFSNRQELEREITFQGDSAIYYSYYKDMLKAPSFERGVYELTHNNKTVSLKTINAVQQMSLYPELIASVLYQATGSNEIIEPVYFYIGIVFGLQGIYVTALFVTSWLMSGTWLAGMLTVAWFIINRVDTTRIEYSIPLRENWALPYFACQIAALTGYLKSNLNTYGERFCYLLMSASTYTFMMMWEYSHYLLFLQAISLFLLDSFSLEQSDKVHEVYKIYIFSLFLGYLLQFENSALLVSPLLSLVVALMLAKCLQLNVKKGTFIAKIMKVINFYLVCILTVTLNIIMKMFVPHKENGHMLKFLEVKFGLNMTKNFTMNWLLCQESLQAPSQDFFLRLTQSSLLPFYILVLIICFLSMMQVIFRRINGKSLKETITLEDGRIGGRPEIIYHVIHTILLGSLAMVIEGLKYLWTPYVCMLAAFGVCSPELWMTLFKWLRLRTVHPVLLALILSMAVPTIIGLSLWKEFFPRLMTELMELQEFYDPDTVELMTWIKRQAPVAAVFAGSPQLMGAIKLCTGWMVTSLPLYNDDDLLKRNENIYQIYSKRSAEDIYKILTSYKANYLIVEDAICNEVGTMRGCRVKDLLDIANGHVVCEEGDKLTYSKYGRFCHEVKINYSPYVNYFTRVYWNRSYFVYKINTVISFQS</sequence>
<feature type="region of interest" description="Disordered" evidence="8">
    <location>
        <begin position="1"/>
        <end position="63"/>
    </location>
</feature>
<feature type="transmembrane region" description="Helical" evidence="9">
    <location>
        <begin position="246"/>
        <end position="267"/>
    </location>
</feature>
<dbReference type="CDD" id="cd20180">
    <property type="entry name" value="Dpy19L4"/>
    <property type="match status" value="1"/>
</dbReference>
<proteinExistence type="inferred from homology"/>
<evidence type="ECO:0000256" key="5">
    <source>
        <dbReference type="ARBA" id="ARBA00022692"/>
    </source>
</evidence>
<feature type="transmembrane region" description="Helical" evidence="9">
    <location>
        <begin position="683"/>
        <end position="705"/>
    </location>
</feature>
<feature type="transmembrane region" description="Helical" evidence="9">
    <location>
        <begin position="378"/>
        <end position="396"/>
    </location>
</feature>
<feature type="compositionally biased region" description="Gly residues" evidence="8">
    <location>
        <begin position="45"/>
        <end position="55"/>
    </location>
</feature>
<feature type="compositionally biased region" description="Basic and acidic residues" evidence="8">
    <location>
        <begin position="28"/>
        <end position="43"/>
    </location>
</feature>
<reference evidence="10" key="1">
    <citation type="submission" date="2019-03" db="EMBL/GenBank/DDBJ databases">
        <authorList>
            <person name="Warren W.C."/>
            <person name="Johnson G.S."/>
        </authorList>
    </citation>
    <scope>NUCLEOTIDE SEQUENCE [LARGE SCALE GENOMIC DNA]</scope>
    <source>
        <strain evidence="10">Basenji</strain>
    </source>
</reference>
<feature type="compositionally biased region" description="Basic and acidic residues" evidence="8">
    <location>
        <begin position="212"/>
        <end position="226"/>
    </location>
</feature>